<dbReference type="EMBL" id="JACHMY010000001">
    <property type="protein sequence ID" value="MBB5841228.1"/>
    <property type="molecule type" value="Genomic_DNA"/>
</dbReference>
<gene>
    <name evidence="2" type="ORF">HDA39_007962</name>
</gene>
<comment type="caution">
    <text evidence="2">The sequence shown here is derived from an EMBL/GenBank/DDBJ whole genome shotgun (WGS) entry which is preliminary data.</text>
</comment>
<evidence type="ECO:0000259" key="1">
    <source>
        <dbReference type="Pfam" id="PF13460"/>
    </source>
</evidence>
<dbReference type="PANTHER" id="PTHR43162">
    <property type="match status" value="1"/>
</dbReference>
<dbReference type="InterPro" id="IPR036291">
    <property type="entry name" value="NAD(P)-bd_dom_sf"/>
</dbReference>
<reference evidence="2 3" key="1">
    <citation type="submission" date="2020-08" db="EMBL/GenBank/DDBJ databases">
        <title>Sequencing the genomes of 1000 actinobacteria strains.</title>
        <authorList>
            <person name="Klenk H.-P."/>
        </authorList>
    </citation>
    <scope>NUCLEOTIDE SEQUENCE [LARGE SCALE GENOMIC DNA]</scope>
    <source>
        <strain evidence="2 3">DSM 28967</strain>
    </source>
</reference>
<evidence type="ECO:0000313" key="3">
    <source>
        <dbReference type="Proteomes" id="UP000549971"/>
    </source>
</evidence>
<protein>
    <submittedName>
        <fullName evidence="2">Uncharacterized protein YbjT (DUF2867 family)</fullName>
    </submittedName>
</protein>
<dbReference type="RefSeq" id="WP_184804248.1">
    <property type="nucleotide sequence ID" value="NZ_JACHMY010000001.1"/>
</dbReference>
<name>A0A7W9JGT9_9ACTN</name>
<dbReference type="SUPFAM" id="SSF51735">
    <property type="entry name" value="NAD(P)-binding Rossmann-fold domains"/>
    <property type="match status" value="1"/>
</dbReference>
<feature type="domain" description="NAD(P)-binding" evidence="1">
    <location>
        <begin position="7"/>
        <end position="170"/>
    </location>
</feature>
<proteinExistence type="predicted"/>
<dbReference type="Gene3D" id="3.40.50.720">
    <property type="entry name" value="NAD(P)-binding Rossmann-like Domain"/>
    <property type="match status" value="1"/>
</dbReference>
<dbReference type="PANTHER" id="PTHR43162:SF1">
    <property type="entry name" value="PRESTALK A DIFFERENTIATION PROTEIN A"/>
    <property type="match status" value="1"/>
</dbReference>
<dbReference type="AlphaFoldDB" id="A0A7W9JGT9"/>
<organism evidence="2 3">
    <name type="scientific">Kribbella italica</name>
    <dbReference type="NCBI Taxonomy" id="1540520"/>
    <lineage>
        <taxon>Bacteria</taxon>
        <taxon>Bacillati</taxon>
        <taxon>Actinomycetota</taxon>
        <taxon>Actinomycetes</taxon>
        <taxon>Propionibacteriales</taxon>
        <taxon>Kribbellaceae</taxon>
        <taxon>Kribbella</taxon>
    </lineage>
</organism>
<dbReference type="Gene3D" id="3.90.25.10">
    <property type="entry name" value="UDP-galactose 4-epimerase, domain 1"/>
    <property type="match status" value="1"/>
</dbReference>
<sequence>MTILITGGRGKIARAVAAGLVSAGRDVRIASRSPEDLPGAVGWDFGDPSSLAAAIDGITQVFLYAEPSTAGVFATAADAAGVRQVVLLSSMSSQADNEDAAGDPHAETEALVGRGSYATTYLQPGAFMSNAIFWSHSIRAVGQVRLPYLEAEEAPIHEQDIADVAVRVLLDGPGGEHDGRGYPLTGPESMTRRSQLAQVAEITGASFEAVDLSADEARVEMGAAMRRPAQLEALLSYWSSRVGSPHPIEPAVEKLTGHSGRTFRTWLADHPGVFA</sequence>
<evidence type="ECO:0000313" key="2">
    <source>
        <dbReference type="EMBL" id="MBB5841228.1"/>
    </source>
</evidence>
<dbReference type="InterPro" id="IPR051604">
    <property type="entry name" value="Ergot_Alk_Oxidoreductase"/>
</dbReference>
<accession>A0A7W9JGT9</accession>
<keyword evidence="3" id="KW-1185">Reference proteome</keyword>
<dbReference type="Proteomes" id="UP000549971">
    <property type="component" value="Unassembled WGS sequence"/>
</dbReference>
<dbReference type="Pfam" id="PF13460">
    <property type="entry name" value="NAD_binding_10"/>
    <property type="match status" value="1"/>
</dbReference>
<dbReference type="InterPro" id="IPR016040">
    <property type="entry name" value="NAD(P)-bd_dom"/>
</dbReference>